<comment type="caution">
    <text evidence="3">The sequence shown here is derived from an EMBL/GenBank/DDBJ whole genome shotgun (WGS) entry which is preliminary data.</text>
</comment>
<sequence>MLLVLLCQLVDGLDARAKGGAAGRSASLGGGAKELLKEGNFDISRYQPYVYKWRDASRTSALGQGHAQRENMETTAGLSRDDWMVPSERHDQLDRLQGVVKQRDWPVLSDQCEQLEEKPSRSLAQSPPCPPRPPRTVHPPSALATPARPSLASSVPRLHTNLHILFVSLCPPALIQFKCGRPDRTPAAGWPAAGGEGSGDLSLSLYMASPCGSTKPGPPPQLR</sequence>
<feature type="compositionally biased region" description="Pro residues" evidence="1">
    <location>
        <begin position="127"/>
        <end position="137"/>
    </location>
</feature>
<reference evidence="3 4" key="1">
    <citation type="submission" date="2019-03" db="EMBL/GenBank/DDBJ databases">
        <title>Rhodosporidium diobovatum UCD-FST 08-225 genome sequencing, assembly, and annotation.</title>
        <authorList>
            <person name="Fakankun I.U."/>
            <person name="Fristensky B."/>
            <person name="Levin D.B."/>
        </authorList>
    </citation>
    <scope>NUCLEOTIDE SEQUENCE [LARGE SCALE GENOMIC DNA]</scope>
    <source>
        <strain evidence="3 4">UCD-FST 08-225</strain>
    </source>
</reference>
<dbReference type="Proteomes" id="UP000311382">
    <property type="component" value="Unassembled WGS sequence"/>
</dbReference>
<gene>
    <name evidence="3" type="ORF">DMC30DRAFT_126684</name>
</gene>
<evidence type="ECO:0000313" key="3">
    <source>
        <dbReference type="EMBL" id="TNY17339.1"/>
    </source>
</evidence>
<evidence type="ECO:0000256" key="1">
    <source>
        <dbReference type="SAM" id="MobiDB-lite"/>
    </source>
</evidence>
<feature type="signal peptide" evidence="2">
    <location>
        <begin position="1"/>
        <end position="15"/>
    </location>
</feature>
<accession>A0A5C5FM36</accession>
<feature type="region of interest" description="Disordered" evidence="1">
    <location>
        <begin position="113"/>
        <end position="148"/>
    </location>
</feature>
<evidence type="ECO:0000313" key="4">
    <source>
        <dbReference type="Proteomes" id="UP000311382"/>
    </source>
</evidence>
<name>A0A5C5FM36_9BASI</name>
<dbReference type="EMBL" id="SOZI01000214">
    <property type="protein sequence ID" value="TNY17339.1"/>
    <property type="molecule type" value="Genomic_DNA"/>
</dbReference>
<dbReference type="AlphaFoldDB" id="A0A5C5FM36"/>
<feature type="chain" id="PRO_5022744085" evidence="2">
    <location>
        <begin position="16"/>
        <end position="223"/>
    </location>
</feature>
<organism evidence="3 4">
    <name type="scientific">Rhodotorula diobovata</name>
    <dbReference type="NCBI Taxonomy" id="5288"/>
    <lineage>
        <taxon>Eukaryota</taxon>
        <taxon>Fungi</taxon>
        <taxon>Dikarya</taxon>
        <taxon>Basidiomycota</taxon>
        <taxon>Pucciniomycotina</taxon>
        <taxon>Microbotryomycetes</taxon>
        <taxon>Sporidiobolales</taxon>
        <taxon>Sporidiobolaceae</taxon>
        <taxon>Rhodotorula</taxon>
    </lineage>
</organism>
<proteinExistence type="predicted"/>
<protein>
    <submittedName>
        <fullName evidence="3">Uncharacterized protein</fullName>
    </submittedName>
</protein>
<feature type="region of interest" description="Disordered" evidence="1">
    <location>
        <begin position="189"/>
        <end position="223"/>
    </location>
</feature>
<keyword evidence="2" id="KW-0732">Signal</keyword>
<evidence type="ECO:0000256" key="2">
    <source>
        <dbReference type="SAM" id="SignalP"/>
    </source>
</evidence>
<keyword evidence="4" id="KW-1185">Reference proteome</keyword>